<dbReference type="Gene3D" id="3.40.50.1820">
    <property type="entry name" value="alpha/beta hydrolase"/>
    <property type="match status" value="1"/>
</dbReference>
<dbReference type="Proteomes" id="UP000179807">
    <property type="component" value="Unassembled WGS sequence"/>
</dbReference>
<dbReference type="AlphaFoldDB" id="A0A1J4KSQ8"/>
<dbReference type="OrthoDB" id="43744at2759"/>
<proteinExistence type="predicted"/>
<dbReference type="InterPro" id="IPR029058">
    <property type="entry name" value="AB_hydrolase_fold"/>
</dbReference>
<organism evidence="2 3">
    <name type="scientific">Tritrichomonas foetus</name>
    <dbReference type="NCBI Taxonomy" id="1144522"/>
    <lineage>
        <taxon>Eukaryota</taxon>
        <taxon>Metamonada</taxon>
        <taxon>Parabasalia</taxon>
        <taxon>Tritrichomonadida</taxon>
        <taxon>Tritrichomonadidae</taxon>
        <taxon>Tritrichomonas</taxon>
    </lineage>
</organism>
<dbReference type="GeneID" id="94825840"/>
<dbReference type="RefSeq" id="XP_068367274.1">
    <property type="nucleotide sequence ID" value="XM_068491136.1"/>
</dbReference>
<evidence type="ECO:0000259" key="1">
    <source>
        <dbReference type="Pfam" id="PF12146"/>
    </source>
</evidence>
<name>A0A1J4KSQ8_9EUKA</name>
<feature type="domain" description="Serine aminopeptidase S33" evidence="1">
    <location>
        <begin position="208"/>
        <end position="255"/>
    </location>
</feature>
<accession>A0A1J4KSQ8</accession>
<evidence type="ECO:0000313" key="3">
    <source>
        <dbReference type="Proteomes" id="UP000179807"/>
    </source>
</evidence>
<dbReference type="SUPFAM" id="SSF53474">
    <property type="entry name" value="alpha/beta-Hydrolases"/>
    <property type="match status" value="1"/>
</dbReference>
<dbReference type="VEuPathDB" id="TrichDB:TRFO_03176"/>
<comment type="caution">
    <text evidence="2">The sequence shown here is derived from an EMBL/GenBank/DDBJ whole genome shotgun (WGS) entry which is preliminary data.</text>
</comment>
<reference evidence="2" key="1">
    <citation type="submission" date="2016-10" db="EMBL/GenBank/DDBJ databases">
        <authorList>
            <person name="Benchimol M."/>
            <person name="Almeida L.G."/>
            <person name="Vasconcelos A.T."/>
            <person name="Perreira-Neves A."/>
            <person name="Rosa I.A."/>
            <person name="Tasca T."/>
            <person name="Bogo M.R."/>
            <person name="de Souza W."/>
        </authorList>
    </citation>
    <scope>NUCLEOTIDE SEQUENCE [LARGE SCALE GENOMIC DNA]</scope>
    <source>
        <strain evidence="2">K</strain>
    </source>
</reference>
<dbReference type="PANTHER" id="PTHR43358:SF4">
    <property type="entry name" value="ALPHA_BETA HYDROLASE FOLD-1 DOMAIN-CONTAINING PROTEIN"/>
    <property type="match status" value="1"/>
</dbReference>
<gene>
    <name evidence="2" type="ORF">TRFO_03176</name>
</gene>
<sequence>MATPTGEQMSNIIIRPMRANYSSGSLMKQLRAKNSEATTLRESFEVKNKNGITIEGSIFRAVNPVEGNPIVIYSHGNAGNQTEFIFSYLYYYPFHGISICGFDFSGCGNNKEEYITMGNREPDDLNCVIDHMKSLGFGKICLYGRSMGAFTTTIVMSERSDILCGVLDSPYATLKRFLLYNIHQNEELYQKIRECIQTKVGYDIETVTAVDKANKITIPVLTFAGKDDTIVDPADGEEIYQQISSEKKEYVSFEGDHNSFRPQEVQKKVINFICENLGISSFSDEFI</sequence>
<keyword evidence="3" id="KW-1185">Reference proteome</keyword>
<dbReference type="InterPro" id="IPR022742">
    <property type="entry name" value="Hydrolase_4"/>
</dbReference>
<dbReference type="Pfam" id="PF12146">
    <property type="entry name" value="Hydrolase_4"/>
    <property type="match status" value="1"/>
</dbReference>
<dbReference type="InterPro" id="IPR052920">
    <property type="entry name" value="DNA-binding_regulatory"/>
</dbReference>
<dbReference type="EMBL" id="MLAK01000421">
    <property type="protein sequence ID" value="OHT14138.1"/>
    <property type="molecule type" value="Genomic_DNA"/>
</dbReference>
<evidence type="ECO:0000313" key="2">
    <source>
        <dbReference type="EMBL" id="OHT14138.1"/>
    </source>
</evidence>
<protein>
    <submittedName>
        <fullName evidence="2">Clan SC, family S9, unassigned serine peptidase</fullName>
    </submittedName>
</protein>
<dbReference type="PANTHER" id="PTHR43358">
    <property type="entry name" value="ALPHA/BETA-HYDROLASE"/>
    <property type="match status" value="1"/>
</dbReference>